<organism evidence="3 4">
    <name type="scientific">Trebonia kvetii</name>
    <dbReference type="NCBI Taxonomy" id="2480626"/>
    <lineage>
        <taxon>Bacteria</taxon>
        <taxon>Bacillati</taxon>
        <taxon>Actinomycetota</taxon>
        <taxon>Actinomycetes</taxon>
        <taxon>Streptosporangiales</taxon>
        <taxon>Treboniaceae</taxon>
        <taxon>Trebonia</taxon>
    </lineage>
</organism>
<dbReference type="Proteomes" id="UP000460272">
    <property type="component" value="Unassembled WGS sequence"/>
</dbReference>
<name>A0A6P2C167_9ACTN</name>
<feature type="transmembrane region" description="Helical" evidence="1">
    <location>
        <begin position="82"/>
        <end position="99"/>
    </location>
</feature>
<keyword evidence="1" id="KW-0472">Membrane</keyword>
<dbReference type="OrthoDB" id="3544045at2"/>
<comment type="caution">
    <text evidence="3">The sequence shown here is derived from an EMBL/GenBank/DDBJ whole genome shotgun (WGS) entry which is preliminary data.</text>
</comment>
<dbReference type="EMBL" id="RPFW01000003">
    <property type="protein sequence ID" value="TVZ04081.1"/>
    <property type="molecule type" value="Genomic_DNA"/>
</dbReference>
<feature type="transmembrane region" description="Helical" evidence="1">
    <location>
        <begin position="52"/>
        <end position="75"/>
    </location>
</feature>
<keyword evidence="2" id="KW-0732">Signal</keyword>
<dbReference type="AlphaFoldDB" id="A0A6P2C167"/>
<protein>
    <recommendedName>
        <fullName evidence="5">DUF2568 domain-containing protein</fullName>
    </recommendedName>
</protein>
<keyword evidence="1" id="KW-1133">Transmembrane helix</keyword>
<keyword evidence="4" id="KW-1185">Reference proteome</keyword>
<sequence>MGMRFAGNVPGARMLLLAAAAVAAEAAALCAVIVLNAIDSAAGRAWTTSNAIAFIALEAVLAIGMALVALGIYRVRPWSRTPAVMIQLFTGIVGIWLIQAGRIGWGIPALLLAVAGLAGLLAPASLRALTHQVSRQ</sequence>
<feature type="chain" id="PRO_5039182524" description="DUF2568 domain-containing protein" evidence="2">
    <location>
        <begin position="24"/>
        <end position="136"/>
    </location>
</feature>
<keyword evidence="1" id="KW-0812">Transmembrane</keyword>
<feature type="transmembrane region" description="Helical" evidence="1">
    <location>
        <begin position="105"/>
        <end position="126"/>
    </location>
</feature>
<proteinExistence type="predicted"/>
<feature type="signal peptide" evidence="2">
    <location>
        <begin position="1"/>
        <end position="23"/>
    </location>
</feature>
<evidence type="ECO:0000256" key="1">
    <source>
        <dbReference type="SAM" id="Phobius"/>
    </source>
</evidence>
<evidence type="ECO:0008006" key="5">
    <source>
        <dbReference type="Google" id="ProtNLM"/>
    </source>
</evidence>
<evidence type="ECO:0000256" key="2">
    <source>
        <dbReference type="SAM" id="SignalP"/>
    </source>
</evidence>
<gene>
    <name evidence="3" type="ORF">EAS64_16845</name>
</gene>
<evidence type="ECO:0000313" key="4">
    <source>
        <dbReference type="Proteomes" id="UP000460272"/>
    </source>
</evidence>
<accession>A0A6P2C167</accession>
<dbReference type="RefSeq" id="WP_145853951.1">
    <property type="nucleotide sequence ID" value="NZ_RPFW01000003.1"/>
</dbReference>
<evidence type="ECO:0000313" key="3">
    <source>
        <dbReference type="EMBL" id="TVZ04081.1"/>
    </source>
</evidence>
<reference evidence="3 4" key="1">
    <citation type="submission" date="2018-11" db="EMBL/GenBank/DDBJ databases">
        <title>Trebonia kvetii gen.nov., sp.nov., a novel acidophilic actinobacterium, and proposal of the new actinobacterial family Treboniaceae fam. nov.</title>
        <authorList>
            <person name="Rapoport D."/>
            <person name="Sagova-Mareckova M."/>
            <person name="Sedlacek I."/>
            <person name="Provaznik J."/>
            <person name="Kralova S."/>
            <person name="Pavlinic D."/>
            <person name="Benes V."/>
            <person name="Kopecky J."/>
        </authorList>
    </citation>
    <scope>NUCLEOTIDE SEQUENCE [LARGE SCALE GENOMIC DNA]</scope>
    <source>
        <strain evidence="3 4">15Tr583</strain>
    </source>
</reference>